<evidence type="ECO:0000313" key="1">
    <source>
        <dbReference type="EMBL" id="MPM95159.1"/>
    </source>
</evidence>
<dbReference type="AlphaFoldDB" id="A0A645E0T5"/>
<organism evidence="1">
    <name type="scientific">bioreactor metagenome</name>
    <dbReference type="NCBI Taxonomy" id="1076179"/>
    <lineage>
        <taxon>unclassified sequences</taxon>
        <taxon>metagenomes</taxon>
        <taxon>ecological metagenomes</taxon>
    </lineage>
</organism>
<sequence>MYAVGLQRRNKSARRGFFVKNLTETNRRNQEDFTRLGEARTLWQGNIPGKSGFRFLQRLNDVCNVLLLGLVRCHGGHKGEDCFSGAAVCDGAQREEDGGDHEARFLCLKG</sequence>
<gene>
    <name evidence="1" type="ORF">SDC9_142310</name>
</gene>
<reference evidence="1" key="1">
    <citation type="submission" date="2019-08" db="EMBL/GenBank/DDBJ databases">
        <authorList>
            <person name="Kucharzyk K."/>
            <person name="Murdoch R.W."/>
            <person name="Higgins S."/>
            <person name="Loffler F."/>
        </authorList>
    </citation>
    <scope>NUCLEOTIDE SEQUENCE</scope>
</reference>
<protein>
    <submittedName>
        <fullName evidence="1">Uncharacterized protein</fullName>
    </submittedName>
</protein>
<comment type="caution">
    <text evidence="1">The sequence shown here is derived from an EMBL/GenBank/DDBJ whole genome shotgun (WGS) entry which is preliminary data.</text>
</comment>
<proteinExistence type="predicted"/>
<accession>A0A645E0T5</accession>
<dbReference type="EMBL" id="VSSQ01041683">
    <property type="protein sequence ID" value="MPM95159.1"/>
    <property type="molecule type" value="Genomic_DNA"/>
</dbReference>
<name>A0A645E0T5_9ZZZZ</name>